<accession>A0A0J6A7P5</accession>
<sequence>MIAFGGGSADQERYHAWLRQLTRSLGARLVDGMGLSAAILDKIRFALSATGKLKVPRKLMPSM</sequence>
<dbReference type="AlphaFoldDB" id="A0A0J6A7P5"/>
<evidence type="ECO:0000313" key="2">
    <source>
        <dbReference type="Proteomes" id="UP000036338"/>
    </source>
</evidence>
<dbReference type="EMBL" id="LDWR01000010">
    <property type="protein sequence ID" value="KML61805.1"/>
    <property type="molecule type" value="Genomic_DNA"/>
</dbReference>
<dbReference type="Proteomes" id="UP000036338">
    <property type="component" value="Unassembled WGS sequence"/>
</dbReference>
<gene>
    <name evidence="1" type="ORF">VL15_04745</name>
</gene>
<proteinExistence type="predicted"/>
<evidence type="ECO:0000313" key="1">
    <source>
        <dbReference type="EMBL" id="KML61805.1"/>
    </source>
</evidence>
<protein>
    <submittedName>
        <fullName evidence="1">Uncharacterized protein</fullName>
    </submittedName>
</protein>
<organism evidence="1 2">
    <name type="scientific">Burkholderia cepacia</name>
    <name type="common">Pseudomonas cepacia</name>
    <dbReference type="NCBI Taxonomy" id="292"/>
    <lineage>
        <taxon>Bacteria</taxon>
        <taxon>Pseudomonadati</taxon>
        <taxon>Pseudomonadota</taxon>
        <taxon>Betaproteobacteria</taxon>
        <taxon>Burkholderiales</taxon>
        <taxon>Burkholderiaceae</taxon>
        <taxon>Burkholderia</taxon>
        <taxon>Burkholderia cepacia complex</taxon>
    </lineage>
</organism>
<reference evidence="1 2" key="1">
    <citation type="submission" date="2015-05" db="EMBL/GenBank/DDBJ databases">
        <title>Draft genome of Burkholderia cepacia LK29.</title>
        <authorList>
            <person name="Chan X.Y."/>
        </authorList>
    </citation>
    <scope>NUCLEOTIDE SEQUENCE [LARGE SCALE GENOMIC DNA]</scope>
    <source>
        <strain evidence="1 2">LK29</strain>
    </source>
</reference>
<comment type="caution">
    <text evidence="1">The sequence shown here is derived from an EMBL/GenBank/DDBJ whole genome shotgun (WGS) entry which is preliminary data.</text>
</comment>
<dbReference type="PATRIC" id="fig|292.27.peg.133"/>
<name>A0A0J6A7P5_BURCE</name>